<dbReference type="InterPro" id="IPR001650">
    <property type="entry name" value="Helicase_C-like"/>
</dbReference>
<dbReference type="Gene3D" id="3.40.50.300">
    <property type="entry name" value="P-loop containing nucleotide triphosphate hydrolases"/>
    <property type="match status" value="2"/>
</dbReference>
<gene>
    <name evidence="12" type="ORF">IAA96_07290</name>
</gene>
<proteinExistence type="inferred from homology"/>
<dbReference type="SUPFAM" id="SSF52540">
    <property type="entry name" value="P-loop containing nucleoside triphosphate hydrolases"/>
    <property type="match status" value="1"/>
</dbReference>
<dbReference type="Pfam" id="PF00270">
    <property type="entry name" value="DEAD"/>
    <property type="match status" value="1"/>
</dbReference>
<comment type="similarity">
    <text evidence="5 7">Belongs to the DEAD box helicase family.</text>
</comment>
<dbReference type="InterPro" id="IPR050079">
    <property type="entry name" value="DEAD_box_RNA_helicase"/>
</dbReference>
<dbReference type="SMART" id="SM00490">
    <property type="entry name" value="HELICc"/>
    <property type="match status" value="1"/>
</dbReference>
<dbReference type="InterPro" id="IPR005580">
    <property type="entry name" value="DbpA/CsdA_RNA-bd_dom"/>
</dbReference>
<feature type="domain" description="DEAD-box RNA helicase Q" evidence="11">
    <location>
        <begin position="2"/>
        <end position="30"/>
    </location>
</feature>
<sequence length="559" mass="61731">MPLFSELGIDDTVLKAVEAKGFTAPTPIQVLVIPRLLEGEANVIARARTGTGKTAAFALPLVQELRAGSGHPRALVLVPTRELAIQVAAEIDSFRTDEFPRTAVVYGGSSIVAQLRALKAGTEIVVGTPGRILDHLNRHSLDLSHIEYFILDEADEMLDMGFIEDIETIFGAANPEARVLMFSATMPAEILSIASDFMSEYEIVEEETSEEDPVLTEQFFCVVREEDKTEVLVRIMDTTPDFYGLVFCQTKADAEAVSKELEERGFRAAALHGDVAQIQREKILSGFRKKHSRVLVATDVAARGIDIGGLTHVINYAVPYDGPTYTHRIGRTGRAGARGTAITFLRPGEQRRLKFLEKHARGELKEMKIPSVQEVLAAKSMQIENRLNAYLDKAVPALAEERSGVLSGSNGGKYRRFLEFAAKISEGRPAEDLVPALLAYQFGDVLSPSRYSSVRSAQPPKSDKNHIRLYISLGRRDGMTKRGIARFFHDLLKIPERLVDDIALTDGFSLVTLPADFAKAALDLSRKNRRVPHMHVDVKDAEGGRKSGNRRGGERREDR</sequence>
<dbReference type="Proteomes" id="UP000823616">
    <property type="component" value="Unassembled WGS sequence"/>
</dbReference>
<evidence type="ECO:0000256" key="1">
    <source>
        <dbReference type="ARBA" id="ARBA00022741"/>
    </source>
</evidence>
<dbReference type="PANTHER" id="PTHR47959:SF1">
    <property type="entry name" value="ATP-DEPENDENT RNA HELICASE DBPA"/>
    <property type="match status" value="1"/>
</dbReference>
<organism evidence="12 13">
    <name type="scientific">Candidatus Avitreponema avistercoris</name>
    <dbReference type="NCBI Taxonomy" id="2840705"/>
    <lineage>
        <taxon>Bacteria</taxon>
        <taxon>Pseudomonadati</taxon>
        <taxon>Spirochaetota</taxon>
        <taxon>Spirochaetia</taxon>
        <taxon>Spirochaetales</taxon>
        <taxon>Candidatus Avitreponema</taxon>
    </lineage>
</organism>
<dbReference type="AlphaFoldDB" id="A0A9D9EUU6"/>
<comment type="caution">
    <text evidence="12">The sequence shown here is derived from an EMBL/GenBank/DDBJ whole genome shotgun (WGS) entry which is preliminary data.</text>
</comment>
<dbReference type="CDD" id="cd12252">
    <property type="entry name" value="RRM_DbpA"/>
    <property type="match status" value="1"/>
</dbReference>
<dbReference type="InterPro" id="IPR012677">
    <property type="entry name" value="Nucleotide-bd_a/b_plait_sf"/>
</dbReference>
<evidence type="ECO:0000256" key="5">
    <source>
        <dbReference type="ARBA" id="ARBA00038437"/>
    </source>
</evidence>
<dbReference type="InterPro" id="IPR044742">
    <property type="entry name" value="DEAD/DEAH_RhlB"/>
</dbReference>
<feature type="domain" description="Helicase C-terminal" evidence="10">
    <location>
        <begin position="215"/>
        <end position="376"/>
    </location>
</feature>
<feature type="compositionally biased region" description="Basic and acidic residues" evidence="8">
    <location>
        <begin position="534"/>
        <end position="559"/>
    </location>
</feature>
<dbReference type="PROSITE" id="PS00039">
    <property type="entry name" value="DEAD_ATP_HELICASE"/>
    <property type="match status" value="1"/>
</dbReference>
<evidence type="ECO:0000256" key="8">
    <source>
        <dbReference type="SAM" id="MobiDB-lite"/>
    </source>
</evidence>
<reference evidence="12" key="1">
    <citation type="submission" date="2020-10" db="EMBL/GenBank/DDBJ databases">
        <authorList>
            <person name="Gilroy R."/>
        </authorList>
    </citation>
    <scope>NUCLEOTIDE SEQUENCE</scope>
    <source>
        <strain evidence="12">B3-4054</strain>
    </source>
</reference>
<dbReference type="InterPro" id="IPR014001">
    <property type="entry name" value="Helicase_ATP-bd"/>
</dbReference>
<feature type="domain" description="Helicase ATP-binding" evidence="9">
    <location>
        <begin position="34"/>
        <end position="204"/>
    </location>
</feature>
<evidence type="ECO:0000256" key="3">
    <source>
        <dbReference type="ARBA" id="ARBA00022806"/>
    </source>
</evidence>
<dbReference type="CDD" id="cd18787">
    <property type="entry name" value="SF2_C_DEAD"/>
    <property type="match status" value="1"/>
</dbReference>
<keyword evidence="3 7" id="KW-0347">Helicase</keyword>
<evidence type="ECO:0000259" key="10">
    <source>
        <dbReference type="PROSITE" id="PS51194"/>
    </source>
</evidence>
<keyword evidence="2 7" id="KW-0378">Hydrolase</keyword>
<dbReference type="PANTHER" id="PTHR47959">
    <property type="entry name" value="ATP-DEPENDENT RNA HELICASE RHLE-RELATED"/>
    <property type="match status" value="1"/>
</dbReference>
<dbReference type="InterPro" id="IPR000629">
    <property type="entry name" value="RNA-helicase_DEAD-box_CS"/>
</dbReference>
<keyword evidence="4 7" id="KW-0067">ATP-binding</keyword>
<dbReference type="CDD" id="cd00268">
    <property type="entry name" value="DEADc"/>
    <property type="match status" value="1"/>
</dbReference>
<dbReference type="GO" id="GO:0016787">
    <property type="term" value="F:hydrolase activity"/>
    <property type="evidence" value="ECO:0007669"/>
    <property type="project" value="UniProtKB-KW"/>
</dbReference>
<evidence type="ECO:0000259" key="11">
    <source>
        <dbReference type="PROSITE" id="PS51195"/>
    </source>
</evidence>
<evidence type="ECO:0000313" key="12">
    <source>
        <dbReference type="EMBL" id="MBO8450894.1"/>
    </source>
</evidence>
<dbReference type="Pfam" id="PF00271">
    <property type="entry name" value="Helicase_C"/>
    <property type="match status" value="1"/>
</dbReference>
<dbReference type="PROSITE" id="PS51195">
    <property type="entry name" value="Q_MOTIF"/>
    <property type="match status" value="1"/>
</dbReference>
<evidence type="ECO:0000313" key="13">
    <source>
        <dbReference type="Proteomes" id="UP000823616"/>
    </source>
</evidence>
<dbReference type="EMBL" id="JADIMS010000136">
    <property type="protein sequence ID" value="MBO8450894.1"/>
    <property type="molecule type" value="Genomic_DNA"/>
</dbReference>
<evidence type="ECO:0000256" key="6">
    <source>
        <dbReference type="PROSITE-ProRule" id="PRU00552"/>
    </source>
</evidence>
<accession>A0A9D9EUU6</accession>
<feature type="short sequence motif" description="Q motif" evidence="6">
    <location>
        <begin position="2"/>
        <end position="30"/>
    </location>
</feature>
<dbReference type="PROSITE" id="PS51194">
    <property type="entry name" value="HELICASE_CTER"/>
    <property type="match status" value="1"/>
</dbReference>
<dbReference type="InterPro" id="IPR027417">
    <property type="entry name" value="P-loop_NTPase"/>
</dbReference>
<dbReference type="PROSITE" id="PS51192">
    <property type="entry name" value="HELICASE_ATP_BIND_1"/>
    <property type="match status" value="1"/>
</dbReference>
<dbReference type="Gene3D" id="3.30.70.330">
    <property type="match status" value="1"/>
</dbReference>
<evidence type="ECO:0000256" key="2">
    <source>
        <dbReference type="ARBA" id="ARBA00022801"/>
    </source>
</evidence>
<reference evidence="12" key="2">
    <citation type="journal article" date="2021" name="PeerJ">
        <title>Extensive microbial diversity within the chicken gut microbiome revealed by metagenomics and culture.</title>
        <authorList>
            <person name="Gilroy R."/>
            <person name="Ravi A."/>
            <person name="Getino M."/>
            <person name="Pursley I."/>
            <person name="Horton D.L."/>
            <person name="Alikhan N.F."/>
            <person name="Baker D."/>
            <person name="Gharbi K."/>
            <person name="Hall N."/>
            <person name="Watson M."/>
            <person name="Adriaenssens E.M."/>
            <person name="Foster-Nyarko E."/>
            <person name="Jarju S."/>
            <person name="Secka A."/>
            <person name="Antonio M."/>
            <person name="Oren A."/>
            <person name="Chaudhuri R.R."/>
            <person name="La Ragione R."/>
            <person name="Hildebrand F."/>
            <person name="Pallen M.J."/>
        </authorList>
    </citation>
    <scope>NUCLEOTIDE SEQUENCE</scope>
    <source>
        <strain evidence="12">B3-4054</strain>
    </source>
</reference>
<dbReference type="SMART" id="SM00487">
    <property type="entry name" value="DEXDc"/>
    <property type="match status" value="1"/>
</dbReference>
<dbReference type="InterPro" id="IPR014014">
    <property type="entry name" value="RNA_helicase_DEAD_Q_motif"/>
</dbReference>
<protein>
    <submittedName>
        <fullName evidence="12">DEAD/DEAH box helicase</fullName>
    </submittedName>
</protein>
<dbReference type="GO" id="GO:0005829">
    <property type="term" value="C:cytosol"/>
    <property type="evidence" value="ECO:0007669"/>
    <property type="project" value="TreeGrafter"/>
</dbReference>
<evidence type="ECO:0000256" key="7">
    <source>
        <dbReference type="RuleBase" id="RU000492"/>
    </source>
</evidence>
<keyword evidence="1 7" id="KW-0547">Nucleotide-binding</keyword>
<dbReference type="GO" id="GO:0003724">
    <property type="term" value="F:RNA helicase activity"/>
    <property type="evidence" value="ECO:0007669"/>
    <property type="project" value="InterPro"/>
</dbReference>
<dbReference type="GO" id="GO:0005524">
    <property type="term" value="F:ATP binding"/>
    <property type="evidence" value="ECO:0007669"/>
    <property type="project" value="UniProtKB-KW"/>
</dbReference>
<evidence type="ECO:0000259" key="9">
    <source>
        <dbReference type="PROSITE" id="PS51192"/>
    </source>
</evidence>
<dbReference type="GO" id="GO:0003676">
    <property type="term" value="F:nucleic acid binding"/>
    <property type="evidence" value="ECO:0007669"/>
    <property type="project" value="InterPro"/>
</dbReference>
<dbReference type="Pfam" id="PF03880">
    <property type="entry name" value="DbpA"/>
    <property type="match status" value="1"/>
</dbReference>
<feature type="region of interest" description="Disordered" evidence="8">
    <location>
        <begin position="533"/>
        <end position="559"/>
    </location>
</feature>
<evidence type="ECO:0000256" key="4">
    <source>
        <dbReference type="ARBA" id="ARBA00022840"/>
    </source>
</evidence>
<feature type="non-terminal residue" evidence="12">
    <location>
        <position position="559"/>
    </location>
</feature>
<name>A0A9D9EUU6_9SPIR</name>
<dbReference type="InterPro" id="IPR011545">
    <property type="entry name" value="DEAD/DEAH_box_helicase_dom"/>
</dbReference>